<evidence type="ECO:0000256" key="2">
    <source>
        <dbReference type="SAM" id="SignalP"/>
    </source>
</evidence>
<dbReference type="CDD" id="cd00305">
    <property type="entry name" value="Cu-Zn_Superoxide_Dismutase"/>
    <property type="match status" value="1"/>
</dbReference>
<feature type="chain" id="PRO_5032628781" evidence="2">
    <location>
        <begin position="21"/>
        <end position="177"/>
    </location>
</feature>
<dbReference type="PROSITE" id="PS51257">
    <property type="entry name" value="PROKAR_LIPOPROTEIN"/>
    <property type="match status" value="1"/>
</dbReference>
<dbReference type="InterPro" id="IPR036423">
    <property type="entry name" value="SOD-like_Cu/Zn_dom_sf"/>
</dbReference>
<comment type="similarity">
    <text evidence="1">Belongs to the Cu-Zn superoxide dismutase family.</text>
</comment>
<evidence type="ECO:0000256" key="1">
    <source>
        <dbReference type="ARBA" id="ARBA00010457"/>
    </source>
</evidence>
<feature type="domain" description="Superoxide dismutase copper/zinc binding" evidence="3">
    <location>
        <begin position="44"/>
        <end position="172"/>
    </location>
</feature>
<evidence type="ECO:0000259" key="3">
    <source>
        <dbReference type="Pfam" id="PF00080"/>
    </source>
</evidence>
<evidence type="ECO:0000313" key="5">
    <source>
        <dbReference type="Proteomes" id="UP000433104"/>
    </source>
</evidence>
<accession>A0A844ZF41</accession>
<dbReference type="Gene3D" id="2.60.40.200">
    <property type="entry name" value="Superoxide dismutase, copper/zinc binding domain"/>
    <property type="match status" value="1"/>
</dbReference>
<dbReference type="Proteomes" id="UP000433104">
    <property type="component" value="Unassembled WGS sequence"/>
</dbReference>
<gene>
    <name evidence="4" type="ORF">GRI38_08995</name>
</gene>
<dbReference type="PANTHER" id="PTHR10003">
    <property type="entry name" value="SUPEROXIDE DISMUTASE CU-ZN -RELATED"/>
    <property type="match status" value="1"/>
</dbReference>
<organism evidence="4 5">
    <name type="scientific">Parapontixanthobacter aurantiacus</name>
    <dbReference type="NCBI Taxonomy" id="1463599"/>
    <lineage>
        <taxon>Bacteria</taxon>
        <taxon>Pseudomonadati</taxon>
        <taxon>Pseudomonadota</taxon>
        <taxon>Alphaproteobacteria</taxon>
        <taxon>Sphingomonadales</taxon>
        <taxon>Erythrobacteraceae</taxon>
        <taxon>Parapontixanthobacter</taxon>
    </lineage>
</organism>
<dbReference type="SUPFAM" id="SSF49329">
    <property type="entry name" value="Cu,Zn superoxide dismutase-like"/>
    <property type="match status" value="1"/>
</dbReference>
<dbReference type="InterPro" id="IPR024134">
    <property type="entry name" value="SOD_Cu/Zn_/chaperone"/>
</dbReference>
<proteinExistence type="inferred from homology"/>
<dbReference type="EMBL" id="WTYW01000002">
    <property type="protein sequence ID" value="MXO86164.1"/>
    <property type="molecule type" value="Genomic_DNA"/>
</dbReference>
<evidence type="ECO:0000313" key="4">
    <source>
        <dbReference type="EMBL" id="MXO86164.1"/>
    </source>
</evidence>
<reference evidence="4 5" key="1">
    <citation type="submission" date="2019-12" db="EMBL/GenBank/DDBJ databases">
        <title>Genomic-based taxomic classification of the family Erythrobacteraceae.</title>
        <authorList>
            <person name="Xu L."/>
        </authorList>
    </citation>
    <scope>NUCLEOTIDE SEQUENCE [LARGE SCALE GENOMIC DNA]</scope>
    <source>
        <strain evidence="4 5">MCCC 1A09962</strain>
    </source>
</reference>
<dbReference type="Pfam" id="PF00080">
    <property type="entry name" value="Sod_Cu"/>
    <property type="match status" value="1"/>
</dbReference>
<protein>
    <submittedName>
        <fullName evidence="4">Superoxide dismutase family protein</fullName>
    </submittedName>
</protein>
<sequence>MRIAKLLPIAAGTFALAACATTYGGEREMISSAPLISADGTAAGTATLLSEGSSIYVSIEATGLSEGQHGFHLHQSGQCTRPDFTSAGGHLNPTDKSHGIYSPDGPHLGDLPNLNVGADGRANAEAVLVGSRDGILADIFDADGTAVIVHAGADDYRTDPAGDAGSRVLCGVFGPLN</sequence>
<dbReference type="GO" id="GO:0005507">
    <property type="term" value="F:copper ion binding"/>
    <property type="evidence" value="ECO:0007669"/>
    <property type="project" value="InterPro"/>
</dbReference>
<dbReference type="InterPro" id="IPR001424">
    <property type="entry name" value="SOD_Cu_Zn_dom"/>
</dbReference>
<dbReference type="GO" id="GO:0006801">
    <property type="term" value="P:superoxide metabolic process"/>
    <property type="evidence" value="ECO:0007669"/>
    <property type="project" value="InterPro"/>
</dbReference>
<dbReference type="RefSeq" id="WP_160682779.1">
    <property type="nucleotide sequence ID" value="NZ_WTYW01000002.1"/>
</dbReference>
<comment type="caution">
    <text evidence="4">The sequence shown here is derived from an EMBL/GenBank/DDBJ whole genome shotgun (WGS) entry which is preliminary data.</text>
</comment>
<keyword evidence="5" id="KW-1185">Reference proteome</keyword>
<dbReference type="AlphaFoldDB" id="A0A844ZF41"/>
<name>A0A844ZF41_9SPHN</name>
<keyword evidence="2" id="KW-0732">Signal</keyword>
<feature type="signal peptide" evidence="2">
    <location>
        <begin position="1"/>
        <end position="20"/>
    </location>
</feature>
<dbReference type="OrthoDB" id="5431326at2"/>